<dbReference type="InterPro" id="IPR010982">
    <property type="entry name" value="Lambda_DNA-bd_dom_sf"/>
</dbReference>
<comment type="caution">
    <text evidence="2">The sequence shown here is derived from an EMBL/GenBank/DDBJ whole genome shotgun (WGS) entry which is preliminary data.</text>
</comment>
<dbReference type="Proteomes" id="UP001596074">
    <property type="component" value="Unassembled WGS sequence"/>
</dbReference>
<proteinExistence type="predicted"/>
<dbReference type="PROSITE" id="PS50943">
    <property type="entry name" value="HTH_CROC1"/>
    <property type="match status" value="1"/>
</dbReference>
<keyword evidence="3" id="KW-1185">Reference proteome</keyword>
<dbReference type="CDD" id="cd00093">
    <property type="entry name" value="HTH_XRE"/>
    <property type="match status" value="1"/>
</dbReference>
<dbReference type="SUPFAM" id="SSF47413">
    <property type="entry name" value="lambda repressor-like DNA-binding domains"/>
    <property type="match status" value="1"/>
</dbReference>
<dbReference type="SMART" id="SM00530">
    <property type="entry name" value="HTH_XRE"/>
    <property type="match status" value="1"/>
</dbReference>
<protein>
    <submittedName>
        <fullName evidence="2">Scr1 family TA system antitoxin-like transcriptional regulator</fullName>
    </submittedName>
</protein>
<sequence>MASNHLTPRMFLAKELQRAREQRGMKTDDVAKAIYVSEGLVRSWERGRRVPQPDHLVLLEELFGPETFAGILRRMREELINSAVPLEWMGRWREVEEKSRALLSLETTVVPGLLQTEDYATAVCRMAPHLGDVEKMVSERMERQRILAREDDDGPTLVALLTETVLVSKVGDAQVMHNQLAHLVEMARRDDIIVQVVPFDSGVGAGFIAPFVIATFDGGEVAYVDDQLGAEVVEEPENVAVLRRMFERFRAEALSRPDSIELIERTMEERWTGE</sequence>
<name>A0ABW1AIX2_9ACTN</name>
<feature type="domain" description="HTH cro/C1-type" evidence="1">
    <location>
        <begin position="16"/>
        <end position="71"/>
    </location>
</feature>
<dbReference type="Pfam" id="PF19054">
    <property type="entry name" value="DUF5753"/>
    <property type="match status" value="1"/>
</dbReference>
<organism evidence="2 3">
    <name type="scientific">Actinomadura rugatobispora</name>
    <dbReference type="NCBI Taxonomy" id="1994"/>
    <lineage>
        <taxon>Bacteria</taxon>
        <taxon>Bacillati</taxon>
        <taxon>Actinomycetota</taxon>
        <taxon>Actinomycetes</taxon>
        <taxon>Streptosporangiales</taxon>
        <taxon>Thermomonosporaceae</taxon>
        <taxon>Actinomadura</taxon>
    </lineage>
</organism>
<dbReference type="RefSeq" id="WP_378292543.1">
    <property type="nucleotide sequence ID" value="NZ_JBHSON010000155.1"/>
</dbReference>
<accession>A0ABW1AIX2</accession>
<dbReference type="Pfam" id="PF01381">
    <property type="entry name" value="HTH_3"/>
    <property type="match status" value="1"/>
</dbReference>
<evidence type="ECO:0000313" key="2">
    <source>
        <dbReference type="EMBL" id="MFC5754441.1"/>
    </source>
</evidence>
<dbReference type="InterPro" id="IPR043917">
    <property type="entry name" value="DUF5753"/>
</dbReference>
<dbReference type="EMBL" id="JBHSON010000155">
    <property type="protein sequence ID" value="MFC5754441.1"/>
    <property type="molecule type" value="Genomic_DNA"/>
</dbReference>
<gene>
    <name evidence="2" type="ORF">ACFPZN_53270</name>
</gene>
<evidence type="ECO:0000259" key="1">
    <source>
        <dbReference type="PROSITE" id="PS50943"/>
    </source>
</evidence>
<dbReference type="Gene3D" id="1.10.260.40">
    <property type="entry name" value="lambda repressor-like DNA-binding domains"/>
    <property type="match status" value="1"/>
</dbReference>
<evidence type="ECO:0000313" key="3">
    <source>
        <dbReference type="Proteomes" id="UP001596074"/>
    </source>
</evidence>
<dbReference type="InterPro" id="IPR001387">
    <property type="entry name" value="Cro/C1-type_HTH"/>
</dbReference>
<reference evidence="3" key="1">
    <citation type="journal article" date="2019" name="Int. J. Syst. Evol. Microbiol.">
        <title>The Global Catalogue of Microorganisms (GCM) 10K type strain sequencing project: providing services to taxonomists for standard genome sequencing and annotation.</title>
        <authorList>
            <consortium name="The Broad Institute Genomics Platform"/>
            <consortium name="The Broad Institute Genome Sequencing Center for Infectious Disease"/>
            <person name="Wu L."/>
            <person name="Ma J."/>
        </authorList>
    </citation>
    <scope>NUCLEOTIDE SEQUENCE [LARGE SCALE GENOMIC DNA]</scope>
    <source>
        <strain evidence="3">KCTC 42087</strain>
    </source>
</reference>